<proteinExistence type="predicted"/>
<sequence length="149" mass="15846">MWLGHNDSLDSPVVLALAILSLLTAIAALVFAGAAWQKTKDVRRPDPAAVESLPTDVAGLRAEVAALRAESAMNLRHLAVVRFDAFGDAGGHLSWCLALLDDNGDGVVLTSIHGRTEARSYAKSISGWKSSQLMSPEETEAVQQAKPRS</sequence>
<keyword evidence="2" id="KW-1133">Transmembrane helix</keyword>
<keyword evidence="2" id="KW-0812">Transmembrane</keyword>
<organism evidence="3 4">
    <name type="scientific">Nocardioides luteus</name>
    <dbReference type="NCBI Taxonomy" id="1844"/>
    <lineage>
        <taxon>Bacteria</taxon>
        <taxon>Bacillati</taxon>
        <taxon>Actinomycetota</taxon>
        <taxon>Actinomycetes</taxon>
        <taxon>Propionibacteriales</taxon>
        <taxon>Nocardioidaceae</taxon>
        <taxon>Nocardioides</taxon>
    </lineage>
</organism>
<reference evidence="3" key="1">
    <citation type="submission" date="2016-10" db="EMBL/GenBank/DDBJ databases">
        <title>Draft Genome Sequence of Nocardioides luteus Strain BAFB, an Alkane-Degrading Bacterium Isolated from JP-7 Polluted Soil.</title>
        <authorList>
            <person name="Brown L."/>
            <person name="Ruiz O.N."/>
            <person name="Gunasekera T."/>
        </authorList>
    </citation>
    <scope>NUCLEOTIDE SEQUENCE [LARGE SCALE GENOMIC DNA]</scope>
    <source>
        <strain evidence="3">BAFB</strain>
    </source>
</reference>
<keyword evidence="4" id="KW-1185">Reference proteome</keyword>
<evidence type="ECO:0000313" key="4">
    <source>
        <dbReference type="Proteomes" id="UP000033772"/>
    </source>
</evidence>
<evidence type="ECO:0000256" key="2">
    <source>
        <dbReference type="SAM" id="Phobius"/>
    </source>
</evidence>
<dbReference type="InterPro" id="IPR027981">
    <property type="entry name" value="DUF4446"/>
</dbReference>
<comment type="caution">
    <text evidence="3">The sequence shown here is derived from an EMBL/GenBank/DDBJ whole genome shotgun (WGS) entry which is preliminary data.</text>
</comment>
<feature type="region of interest" description="Disordered" evidence="1">
    <location>
        <begin position="129"/>
        <end position="149"/>
    </location>
</feature>
<dbReference type="Proteomes" id="UP000033772">
    <property type="component" value="Unassembled WGS sequence"/>
</dbReference>
<dbReference type="OrthoDB" id="5244042at2"/>
<evidence type="ECO:0000313" key="3">
    <source>
        <dbReference type="EMBL" id="OIJ25795.1"/>
    </source>
</evidence>
<dbReference type="STRING" id="1844.UG56_015540"/>
<evidence type="ECO:0000256" key="1">
    <source>
        <dbReference type="SAM" id="MobiDB-lite"/>
    </source>
</evidence>
<gene>
    <name evidence="3" type="ORF">UG56_015540</name>
</gene>
<accession>A0A1J4N2M0</accession>
<feature type="transmembrane region" description="Helical" evidence="2">
    <location>
        <begin position="12"/>
        <end position="36"/>
    </location>
</feature>
<dbReference type="AlphaFoldDB" id="A0A1J4N2M0"/>
<dbReference type="EMBL" id="JZDQ02000021">
    <property type="protein sequence ID" value="OIJ25795.1"/>
    <property type="molecule type" value="Genomic_DNA"/>
</dbReference>
<dbReference type="Pfam" id="PF14584">
    <property type="entry name" value="DUF4446"/>
    <property type="match status" value="1"/>
</dbReference>
<evidence type="ECO:0008006" key="5">
    <source>
        <dbReference type="Google" id="ProtNLM"/>
    </source>
</evidence>
<protein>
    <recommendedName>
        <fullName evidence="5">DUF4446 domain-containing protein</fullName>
    </recommendedName>
</protein>
<name>A0A1J4N2M0_9ACTN</name>
<keyword evidence="2" id="KW-0472">Membrane</keyword>